<feature type="non-terminal residue" evidence="1">
    <location>
        <position position="184"/>
    </location>
</feature>
<reference evidence="1 2" key="1">
    <citation type="journal article" date="2018" name="Front. Plant Sci.">
        <title>Red Clover (Trifolium pratense) and Zigzag Clover (T. medium) - A Picture of Genomic Similarities and Differences.</title>
        <authorList>
            <person name="Dluhosova J."/>
            <person name="Istvanek J."/>
            <person name="Nedelnik J."/>
            <person name="Repkova J."/>
        </authorList>
    </citation>
    <scope>NUCLEOTIDE SEQUENCE [LARGE SCALE GENOMIC DNA]</scope>
    <source>
        <strain evidence="2">cv. 10/8</strain>
        <tissue evidence="1">Leaf</tissue>
    </source>
</reference>
<organism evidence="1 2">
    <name type="scientific">Trifolium medium</name>
    <dbReference type="NCBI Taxonomy" id="97028"/>
    <lineage>
        <taxon>Eukaryota</taxon>
        <taxon>Viridiplantae</taxon>
        <taxon>Streptophyta</taxon>
        <taxon>Embryophyta</taxon>
        <taxon>Tracheophyta</taxon>
        <taxon>Spermatophyta</taxon>
        <taxon>Magnoliopsida</taxon>
        <taxon>eudicotyledons</taxon>
        <taxon>Gunneridae</taxon>
        <taxon>Pentapetalae</taxon>
        <taxon>rosids</taxon>
        <taxon>fabids</taxon>
        <taxon>Fabales</taxon>
        <taxon>Fabaceae</taxon>
        <taxon>Papilionoideae</taxon>
        <taxon>50 kb inversion clade</taxon>
        <taxon>NPAAA clade</taxon>
        <taxon>Hologalegina</taxon>
        <taxon>IRL clade</taxon>
        <taxon>Trifolieae</taxon>
        <taxon>Trifolium</taxon>
    </lineage>
</organism>
<comment type="caution">
    <text evidence="1">The sequence shown here is derived from an EMBL/GenBank/DDBJ whole genome shotgun (WGS) entry which is preliminary data.</text>
</comment>
<dbReference type="GO" id="GO:0030544">
    <property type="term" value="F:Hsp70 protein binding"/>
    <property type="evidence" value="ECO:0007669"/>
    <property type="project" value="TreeGrafter"/>
</dbReference>
<keyword evidence="2" id="KW-1185">Reference proteome</keyword>
<dbReference type="InterPro" id="IPR052972">
    <property type="entry name" value="Sacsin_chaperone_reg"/>
</dbReference>
<dbReference type="PANTHER" id="PTHR15600:SF42">
    <property type="entry name" value="SACSIN"/>
    <property type="match status" value="1"/>
</dbReference>
<name>A0A392NS17_9FABA</name>
<protein>
    <submittedName>
        <fullName evidence="1">Sacsin-like</fullName>
    </submittedName>
</protein>
<accession>A0A392NS17</accession>
<sequence length="184" mass="21128">MLNGSNLSDAVQNILVKIGCNILKSSYVVEHPDLFNYVCDGSAAGVLQSIFNIFSSADIMQVSFDSLIAEERNELRKFLLDPKWYVGHSMDALSLRFCKKLPIYQVYGKESSHDSQFSDLENPRKYLPPLDVPEFILEDIEFIVRSSNTEEEDILSRYYGVERMGKAEFYKEHVFHRVGELQAE</sequence>
<dbReference type="PANTHER" id="PTHR15600">
    <property type="entry name" value="SACSIN"/>
    <property type="match status" value="1"/>
</dbReference>
<dbReference type="EMBL" id="LXQA010049714">
    <property type="protein sequence ID" value="MCI02631.1"/>
    <property type="molecule type" value="Genomic_DNA"/>
</dbReference>
<evidence type="ECO:0000313" key="1">
    <source>
        <dbReference type="EMBL" id="MCI02631.1"/>
    </source>
</evidence>
<dbReference type="AlphaFoldDB" id="A0A392NS17"/>
<proteinExistence type="predicted"/>
<evidence type="ECO:0000313" key="2">
    <source>
        <dbReference type="Proteomes" id="UP000265520"/>
    </source>
</evidence>
<dbReference type="Proteomes" id="UP000265520">
    <property type="component" value="Unassembled WGS sequence"/>
</dbReference>